<accession>A0A0C9V859</accession>
<dbReference type="OrthoDB" id="10062876at2759"/>
<comment type="subcellular location">
    <subcellularLocation>
        <location evidence="1">Membrane</location>
        <topology evidence="1">Multi-pass membrane protein</topology>
    </subcellularLocation>
</comment>
<keyword evidence="2" id="KW-0813">Transport</keyword>
<feature type="transmembrane region" description="Helical" evidence="7">
    <location>
        <begin position="242"/>
        <end position="261"/>
    </location>
</feature>
<dbReference type="PIRSF" id="PIRSF006060">
    <property type="entry name" value="AA_transporter"/>
    <property type="match status" value="1"/>
</dbReference>
<gene>
    <name evidence="9" type="ORF">M422DRAFT_35495</name>
</gene>
<dbReference type="PANTHER" id="PTHR43341">
    <property type="entry name" value="AMINO ACID PERMEASE"/>
    <property type="match status" value="1"/>
</dbReference>
<dbReference type="HOGENOM" id="CLU_007946_12_1_1"/>
<keyword evidence="10" id="KW-1185">Reference proteome</keyword>
<evidence type="ECO:0000256" key="4">
    <source>
        <dbReference type="ARBA" id="ARBA00022970"/>
    </source>
</evidence>
<keyword evidence="4" id="KW-0029">Amino-acid transport</keyword>
<dbReference type="Gene3D" id="1.20.1740.10">
    <property type="entry name" value="Amino acid/polyamine transporter I"/>
    <property type="match status" value="1"/>
</dbReference>
<dbReference type="PANTHER" id="PTHR43341:SF20">
    <property type="entry name" value="AAT FAMILY AMINO ACID TRANSPORTER"/>
    <property type="match status" value="1"/>
</dbReference>
<feature type="transmembrane region" description="Helical" evidence="7">
    <location>
        <begin position="160"/>
        <end position="177"/>
    </location>
</feature>
<evidence type="ECO:0000256" key="7">
    <source>
        <dbReference type="SAM" id="Phobius"/>
    </source>
</evidence>
<evidence type="ECO:0000256" key="2">
    <source>
        <dbReference type="ARBA" id="ARBA00022448"/>
    </source>
</evidence>
<evidence type="ECO:0000256" key="5">
    <source>
        <dbReference type="ARBA" id="ARBA00022989"/>
    </source>
</evidence>
<keyword evidence="6 7" id="KW-0472">Membrane</keyword>
<dbReference type="InterPro" id="IPR004840">
    <property type="entry name" value="Amino_acid_permease_CS"/>
</dbReference>
<feature type="transmembrane region" description="Helical" evidence="7">
    <location>
        <begin position="131"/>
        <end position="154"/>
    </location>
</feature>
<sequence>MADTKVFDEKSHNSSDPEAVYPVVGKHTNGMTVVEDREGEGLQRTLKNRHAQMISIGGVIGTGLFLGTAGSLANGGPGGLLLGYLVVSSVCVGVMISLGELLTFLPIAGGQVTLSGRFVDPALAFAMGWNYWYSWIVTLPAELSASAVLVNYWITSVNNAVWITICLIVVVAINFLGTRAFGECEFWFASIKVITIVGLIILGLVIDLGGAPSHDRLGFRYWHHPGTFVQFNHIDGALGRFLGFWNVLIGAAYAFLGTEILGMTAAEIKNPTKNIPLAIKGVYVRILIFYIVGVFILGLICPSDNTDLLTGTGNANSSAWVIAIRIAKIKALPSIVNACLITSAWSAGSSDLYTSSRAMYGLAKTGQAPRIFARTNRYGTPWVSLLLSTALGLLAYMGVSVTSNKVFNWFANMSSVTGMLNWFGICITLIRFRKGLKAQGLTTAILPYTSRFQPYLAWWSLCWVILIILFADWSVFLKGNWDHSSFITNYFPIPVFVILYFGYKFWKKTKIVPLTEMDFVTFANPKQ</sequence>
<evidence type="ECO:0000313" key="9">
    <source>
        <dbReference type="EMBL" id="KIJ33471.1"/>
    </source>
</evidence>
<dbReference type="Proteomes" id="UP000054279">
    <property type="component" value="Unassembled WGS sequence"/>
</dbReference>
<feature type="transmembrane region" description="Helical" evidence="7">
    <location>
        <begin position="85"/>
        <end position="110"/>
    </location>
</feature>
<name>A0A0C9V859_SPHS4</name>
<feature type="transmembrane region" description="Helical" evidence="7">
    <location>
        <begin position="455"/>
        <end position="475"/>
    </location>
</feature>
<feature type="transmembrane region" description="Helical" evidence="7">
    <location>
        <begin position="282"/>
        <end position="300"/>
    </location>
</feature>
<dbReference type="InterPro" id="IPR050524">
    <property type="entry name" value="APC_YAT"/>
</dbReference>
<dbReference type="Pfam" id="PF00324">
    <property type="entry name" value="AA_permease"/>
    <property type="match status" value="1"/>
</dbReference>
<feature type="transmembrane region" description="Helical" evidence="7">
    <location>
        <begin position="378"/>
        <end position="397"/>
    </location>
</feature>
<feature type="transmembrane region" description="Helical" evidence="7">
    <location>
        <begin position="186"/>
        <end position="206"/>
    </location>
</feature>
<dbReference type="EMBL" id="KN837212">
    <property type="protein sequence ID" value="KIJ33471.1"/>
    <property type="molecule type" value="Genomic_DNA"/>
</dbReference>
<proteinExistence type="predicted"/>
<feature type="transmembrane region" description="Helical" evidence="7">
    <location>
        <begin position="53"/>
        <end position="73"/>
    </location>
</feature>
<keyword evidence="3 7" id="KW-0812">Transmembrane</keyword>
<feature type="transmembrane region" description="Helical" evidence="7">
    <location>
        <begin position="409"/>
        <end position="430"/>
    </location>
</feature>
<evidence type="ECO:0000256" key="1">
    <source>
        <dbReference type="ARBA" id="ARBA00004141"/>
    </source>
</evidence>
<feature type="transmembrane region" description="Helical" evidence="7">
    <location>
        <begin position="487"/>
        <end position="506"/>
    </location>
</feature>
<evidence type="ECO:0000259" key="8">
    <source>
        <dbReference type="Pfam" id="PF00324"/>
    </source>
</evidence>
<dbReference type="InterPro" id="IPR004841">
    <property type="entry name" value="AA-permease/SLC12A_dom"/>
</dbReference>
<feature type="domain" description="Amino acid permease/ SLC12A" evidence="8">
    <location>
        <begin position="50"/>
        <end position="511"/>
    </location>
</feature>
<reference evidence="9 10" key="1">
    <citation type="submission" date="2014-06" db="EMBL/GenBank/DDBJ databases">
        <title>Evolutionary Origins and Diversification of the Mycorrhizal Mutualists.</title>
        <authorList>
            <consortium name="DOE Joint Genome Institute"/>
            <consortium name="Mycorrhizal Genomics Consortium"/>
            <person name="Kohler A."/>
            <person name="Kuo A."/>
            <person name="Nagy L.G."/>
            <person name="Floudas D."/>
            <person name="Copeland A."/>
            <person name="Barry K.W."/>
            <person name="Cichocki N."/>
            <person name="Veneault-Fourrey C."/>
            <person name="LaButti K."/>
            <person name="Lindquist E.A."/>
            <person name="Lipzen A."/>
            <person name="Lundell T."/>
            <person name="Morin E."/>
            <person name="Murat C."/>
            <person name="Riley R."/>
            <person name="Ohm R."/>
            <person name="Sun H."/>
            <person name="Tunlid A."/>
            <person name="Henrissat B."/>
            <person name="Grigoriev I.V."/>
            <person name="Hibbett D.S."/>
            <person name="Martin F."/>
        </authorList>
    </citation>
    <scope>NUCLEOTIDE SEQUENCE [LARGE SCALE GENOMIC DNA]</scope>
    <source>
        <strain evidence="9 10">SS14</strain>
    </source>
</reference>
<evidence type="ECO:0000256" key="6">
    <source>
        <dbReference type="ARBA" id="ARBA00023136"/>
    </source>
</evidence>
<dbReference type="GO" id="GO:0015171">
    <property type="term" value="F:amino acid transmembrane transporter activity"/>
    <property type="evidence" value="ECO:0007669"/>
    <property type="project" value="TreeGrafter"/>
</dbReference>
<dbReference type="FunFam" id="1.20.1740.10:FF:000006">
    <property type="entry name" value="General amino acid permease"/>
    <property type="match status" value="1"/>
</dbReference>
<organism evidence="9 10">
    <name type="scientific">Sphaerobolus stellatus (strain SS14)</name>
    <dbReference type="NCBI Taxonomy" id="990650"/>
    <lineage>
        <taxon>Eukaryota</taxon>
        <taxon>Fungi</taxon>
        <taxon>Dikarya</taxon>
        <taxon>Basidiomycota</taxon>
        <taxon>Agaricomycotina</taxon>
        <taxon>Agaricomycetes</taxon>
        <taxon>Phallomycetidae</taxon>
        <taxon>Geastrales</taxon>
        <taxon>Sphaerobolaceae</taxon>
        <taxon>Sphaerobolus</taxon>
    </lineage>
</organism>
<dbReference type="GO" id="GO:0016020">
    <property type="term" value="C:membrane"/>
    <property type="evidence" value="ECO:0007669"/>
    <property type="project" value="UniProtKB-SubCell"/>
</dbReference>
<keyword evidence="5 7" id="KW-1133">Transmembrane helix</keyword>
<dbReference type="AlphaFoldDB" id="A0A0C9V859"/>
<protein>
    <recommendedName>
        <fullName evidence="8">Amino acid permease/ SLC12A domain-containing protein</fullName>
    </recommendedName>
</protein>
<dbReference type="PROSITE" id="PS00218">
    <property type="entry name" value="AMINO_ACID_PERMEASE_1"/>
    <property type="match status" value="1"/>
</dbReference>
<evidence type="ECO:0000313" key="10">
    <source>
        <dbReference type="Proteomes" id="UP000054279"/>
    </source>
</evidence>
<evidence type="ECO:0000256" key="3">
    <source>
        <dbReference type="ARBA" id="ARBA00022692"/>
    </source>
</evidence>